<dbReference type="PANTHER" id="PTHR10098">
    <property type="entry name" value="RAPSYN-RELATED"/>
    <property type="match status" value="1"/>
</dbReference>
<sequence>MKALRRRRRRYVLFLVSFLLCILVNTAVSGAQETFTDIEKSFISDLRNLPVKNDDIETKLSNLQLSVERLVQQGQGFYEAGKYAEAINLWQQALSQTSASQERAIIYSNLAVAFRQIGQIDKAIAHWEQAIQIYAKAGDPNSRTQQAKLIVEQAQAYSELGQHKRAIQLLQASLLIARHNRDRLTEAAAEAALGNSYWSLGDYEQAISSLQNSLKIARELKDGESGNKTIPNYRSALIQTALNNLGNVFAKRADRYLYQANVAQIEGDERENARLKNLAQQDIFAAKEALEESIQVGVSDTVTVQALLNLNRLLERHSTTFSNSTSVGSAGGNNFQGVKEPDAVNSEAIAQNRERAYELLQKIPDSREKSYALINLGVGSEPSAAAKIFADAIAVSKHIGDSRAESFALGSLAQLYEKAHQYTEAMELNRQALFAAQKINAVDSLYRWQWQAGRIEKATGKIPKAISYYEEAIASLQSIRSDILAANKDLQFDFRDSVEPVYRQMMGLLLQPSNSVSSFGGNTYTSSAENMAETQPKNLSKVIDILELLKLAELQNFFGDECVQVAKENAQNDGNLADTGAAIVYSVILDDRTEMIVRSPDGKLKNYTVAMGQEQLQQEIDRLRLLLENRATEEYLPQAQKIYDLLIRPMEKDGESKNLKTLVFINDGVLRKIPMAALHDGKQFLIQKYAIATTPSLSLTASKPADRRNFKALSVGLTVERPPFAPLANVATEVAEVQKILGGTKLLDKDFTLNRLETELRQNNFPIIHMATHGKFGVDAASTFLLGYDRRIGIDEIDNLLRFAGRNNASTTNKQPVELLTLSACQTAAGDNRAALGIAGVAVRAGVRSALASLWYINDEATVPLIEAFYTQLRQPNISKAEALRRAQMKLIASDDYSHPGVWSPLILIGNWL</sequence>
<dbReference type="InterPro" id="IPR019734">
    <property type="entry name" value="TPR_rpt"/>
</dbReference>
<evidence type="ECO:0000256" key="1">
    <source>
        <dbReference type="PROSITE-ProRule" id="PRU00339"/>
    </source>
</evidence>
<feature type="signal peptide" evidence="2">
    <location>
        <begin position="1"/>
        <end position="31"/>
    </location>
</feature>
<gene>
    <name evidence="4" type="ORF">H6G03_09875</name>
</gene>
<dbReference type="SUPFAM" id="SSF48452">
    <property type="entry name" value="TPR-like"/>
    <property type="match status" value="2"/>
</dbReference>
<dbReference type="PROSITE" id="PS50005">
    <property type="entry name" value="TPR"/>
    <property type="match status" value="2"/>
</dbReference>
<proteinExistence type="predicted"/>
<dbReference type="Proteomes" id="UP000641646">
    <property type="component" value="Unassembled WGS sequence"/>
</dbReference>
<reference evidence="4" key="1">
    <citation type="journal article" date="2015" name="ISME J.">
        <title>Draft Genome Sequence of Streptomyces incarnatus NRRL8089, which Produces the Nucleoside Antibiotic Sinefungin.</title>
        <authorList>
            <person name="Oshima K."/>
            <person name="Hattori M."/>
            <person name="Shimizu H."/>
            <person name="Fukuda K."/>
            <person name="Nemoto M."/>
            <person name="Inagaki K."/>
            <person name="Tamura T."/>
        </authorList>
    </citation>
    <scope>NUCLEOTIDE SEQUENCE</scope>
    <source>
        <strain evidence="4">FACHB-1375</strain>
    </source>
</reference>
<accession>A0A926VCN2</accession>
<dbReference type="Pfam" id="PF13424">
    <property type="entry name" value="TPR_12"/>
    <property type="match status" value="2"/>
</dbReference>
<feature type="repeat" description="TPR" evidence="1">
    <location>
        <begin position="104"/>
        <end position="137"/>
    </location>
</feature>
<feature type="repeat" description="TPR" evidence="1">
    <location>
        <begin position="187"/>
        <end position="220"/>
    </location>
</feature>
<evidence type="ECO:0000313" key="4">
    <source>
        <dbReference type="EMBL" id="MBD2181411.1"/>
    </source>
</evidence>
<dbReference type="Pfam" id="PF12770">
    <property type="entry name" value="CHAT"/>
    <property type="match status" value="1"/>
</dbReference>
<name>A0A926VCN2_9CYAN</name>
<comment type="caution">
    <text evidence="4">The sequence shown here is derived from an EMBL/GenBank/DDBJ whole genome shotgun (WGS) entry which is preliminary data.</text>
</comment>
<dbReference type="SMART" id="SM00028">
    <property type="entry name" value="TPR"/>
    <property type="match status" value="6"/>
</dbReference>
<dbReference type="AlphaFoldDB" id="A0A926VCN2"/>
<dbReference type="EMBL" id="JACJPW010000020">
    <property type="protein sequence ID" value="MBD2181411.1"/>
    <property type="molecule type" value="Genomic_DNA"/>
</dbReference>
<keyword evidence="1" id="KW-0802">TPR repeat</keyword>
<feature type="domain" description="CHAT" evidence="3">
    <location>
        <begin position="638"/>
        <end position="911"/>
    </location>
</feature>
<evidence type="ECO:0000259" key="3">
    <source>
        <dbReference type="Pfam" id="PF12770"/>
    </source>
</evidence>
<keyword evidence="2" id="KW-0732">Signal</keyword>
<dbReference type="PANTHER" id="PTHR10098:SF112">
    <property type="entry name" value="SLR0380 PROTEIN"/>
    <property type="match status" value="1"/>
</dbReference>
<dbReference type="Gene3D" id="1.25.40.10">
    <property type="entry name" value="Tetratricopeptide repeat domain"/>
    <property type="match status" value="2"/>
</dbReference>
<keyword evidence="5" id="KW-1185">Reference proteome</keyword>
<protein>
    <submittedName>
        <fullName evidence="4">CHAT domain-containing protein</fullName>
    </submittedName>
</protein>
<dbReference type="InterPro" id="IPR011990">
    <property type="entry name" value="TPR-like_helical_dom_sf"/>
</dbReference>
<reference evidence="4" key="2">
    <citation type="submission" date="2020-08" db="EMBL/GenBank/DDBJ databases">
        <authorList>
            <person name="Chen M."/>
            <person name="Teng W."/>
            <person name="Zhao L."/>
            <person name="Hu C."/>
            <person name="Zhou Y."/>
            <person name="Han B."/>
            <person name="Song L."/>
            <person name="Shu W."/>
        </authorList>
    </citation>
    <scope>NUCLEOTIDE SEQUENCE</scope>
    <source>
        <strain evidence="4">FACHB-1375</strain>
    </source>
</reference>
<evidence type="ECO:0000313" key="5">
    <source>
        <dbReference type="Proteomes" id="UP000641646"/>
    </source>
</evidence>
<evidence type="ECO:0000256" key="2">
    <source>
        <dbReference type="SAM" id="SignalP"/>
    </source>
</evidence>
<organism evidence="4 5">
    <name type="scientific">Aerosakkonema funiforme FACHB-1375</name>
    <dbReference type="NCBI Taxonomy" id="2949571"/>
    <lineage>
        <taxon>Bacteria</taxon>
        <taxon>Bacillati</taxon>
        <taxon>Cyanobacteriota</taxon>
        <taxon>Cyanophyceae</taxon>
        <taxon>Oscillatoriophycideae</taxon>
        <taxon>Aerosakkonematales</taxon>
        <taxon>Aerosakkonemataceae</taxon>
        <taxon>Aerosakkonema</taxon>
    </lineage>
</organism>
<feature type="chain" id="PRO_5037940302" evidence="2">
    <location>
        <begin position="32"/>
        <end position="913"/>
    </location>
</feature>
<dbReference type="InterPro" id="IPR024983">
    <property type="entry name" value="CHAT_dom"/>
</dbReference>
<dbReference type="RefSeq" id="WP_190464181.1">
    <property type="nucleotide sequence ID" value="NZ_JACJPW010000020.1"/>
</dbReference>